<dbReference type="InterPro" id="IPR053195">
    <property type="entry name" value="Bax-like"/>
</dbReference>
<evidence type="ECO:0000313" key="3">
    <source>
        <dbReference type="Proteomes" id="UP000242175"/>
    </source>
</evidence>
<dbReference type="Pfam" id="PF01832">
    <property type="entry name" value="Glucosaminidase"/>
    <property type="match status" value="1"/>
</dbReference>
<organism evidence="2 3">
    <name type="scientific">Paraphotobacterium marinum</name>
    <dbReference type="NCBI Taxonomy" id="1755811"/>
    <lineage>
        <taxon>Bacteria</taxon>
        <taxon>Pseudomonadati</taxon>
        <taxon>Pseudomonadota</taxon>
        <taxon>Gammaproteobacteria</taxon>
        <taxon>Vibrionales</taxon>
        <taxon>Vibrionaceae</taxon>
        <taxon>Paraphotobacterium</taxon>
    </lineage>
</organism>
<dbReference type="InterPro" id="IPR002901">
    <property type="entry name" value="MGlyc_endo_b_GlcNAc-like_dom"/>
</dbReference>
<evidence type="ECO:0000313" key="2">
    <source>
        <dbReference type="EMBL" id="ASK77586.1"/>
    </source>
</evidence>
<dbReference type="Proteomes" id="UP000242175">
    <property type="component" value="Chromosome large"/>
</dbReference>
<evidence type="ECO:0000259" key="1">
    <source>
        <dbReference type="Pfam" id="PF01832"/>
    </source>
</evidence>
<dbReference type="EMBL" id="CP022355">
    <property type="protein sequence ID" value="ASK77586.1"/>
    <property type="molecule type" value="Genomic_DNA"/>
</dbReference>
<dbReference type="GO" id="GO:0004040">
    <property type="term" value="F:amidase activity"/>
    <property type="evidence" value="ECO:0007669"/>
    <property type="project" value="InterPro"/>
</dbReference>
<sequence>MTQIEKPDFTSINEISKRKEAFIQYFLPIINEINNSILKDKKLLNHIAVSNNNNTLSEKQKQDLGKLEKKYNLNEGTSDNSQKIKELTLRINTIPVSMIAQAALESGWGTSRFSIEGNNFLDNTVLQQVVVSRLRMLLQEQLMK</sequence>
<name>A0A220VBJ7_9GAMM</name>
<keyword evidence="3" id="KW-1185">Reference proteome</keyword>
<proteinExistence type="predicted"/>
<feature type="domain" description="Mannosyl-glycoprotein endo-beta-N-acetylglucosamidase-like" evidence="1">
    <location>
        <begin position="84"/>
        <end position="121"/>
    </location>
</feature>
<dbReference type="PANTHER" id="PTHR40572:SF1">
    <property type="entry name" value="PROTEIN BAX"/>
    <property type="match status" value="1"/>
</dbReference>
<dbReference type="RefSeq" id="WP_089072496.1">
    <property type="nucleotide sequence ID" value="NZ_CP022355.1"/>
</dbReference>
<protein>
    <recommendedName>
        <fullName evidence="1">Mannosyl-glycoprotein endo-beta-N-acetylglucosamidase-like domain-containing protein</fullName>
    </recommendedName>
</protein>
<dbReference type="KEGG" id="pmai:CF386_00005"/>
<dbReference type="Gene3D" id="1.10.530.10">
    <property type="match status" value="1"/>
</dbReference>
<dbReference type="PANTHER" id="PTHR40572">
    <property type="entry name" value="PROTEIN BAX"/>
    <property type="match status" value="1"/>
</dbReference>
<gene>
    <name evidence="2" type="ORF">CF386_00005</name>
</gene>
<dbReference type="OrthoDB" id="9788155at2"/>
<accession>A0A220VBJ7</accession>
<reference evidence="2 3" key="1">
    <citation type="journal article" date="2016" name="Int. J. Syst. Evol. Microbiol.">
        <title>Paraphotobacterium marinum gen. nov., sp. nov., a member of the family Vibrionaceae, isolated from surface seawater.</title>
        <authorList>
            <person name="Huang Z."/>
            <person name="Dong C."/>
            <person name="Shao Z."/>
        </authorList>
    </citation>
    <scope>NUCLEOTIDE SEQUENCE [LARGE SCALE GENOMIC DNA]</scope>
    <source>
        <strain evidence="2 3">NSCS20N07D</strain>
    </source>
</reference>
<dbReference type="AlphaFoldDB" id="A0A220VBJ7"/>